<keyword evidence="3" id="KW-0378">Hydrolase</keyword>
<evidence type="ECO:0000256" key="5">
    <source>
        <dbReference type="ARBA" id="ARBA00022840"/>
    </source>
</evidence>
<protein>
    <recommendedName>
        <fullName evidence="11">DNA helicase</fullName>
    </recommendedName>
</protein>
<evidence type="ECO:0000313" key="9">
    <source>
        <dbReference type="EMBL" id="OMH41078.1"/>
    </source>
</evidence>
<name>A0A1R1MMM7_9BACT</name>
<dbReference type="InterPro" id="IPR027417">
    <property type="entry name" value="P-loop_NTPase"/>
</dbReference>
<dbReference type="GO" id="GO:0003678">
    <property type="term" value="F:DNA helicase activity"/>
    <property type="evidence" value="ECO:0007669"/>
    <property type="project" value="UniProtKB-ARBA"/>
</dbReference>
<keyword evidence="10" id="KW-1185">Reference proteome</keyword>
<keyword evidence="5" id="KW-0067">ATP-binding</keyword>
<dbReference type="CDD" id="cd18808">
    <property type="entry name" value="SF1_C_Upf1"/>
    <property type="match status" value="1"/>
</dbReference>
<accession>A0A1R1MMM7</accession>
<dbReference type="InterPro" id="IPR041677">
    <property type="entry name" value="DNA2/NAM7_AAA_11"/>
</dbReference>
<dbReference type="InterPro" id="IPR041679">
    <property type="entry name" value="DNA2/NAM7-like_C"/>
</dbReference>
<organism evidence="9 10">
    <name type="scientific">Desulfurobacterium indicum</name>
    <dbReference type="NCBI Taxonomy" id="1914305"/>
    <lineage>
        <taxon>Bacteria</taxon>
        <taxon>Pseudomonadati</taxon>
        <taxon>Aquificota</taxon>
        <taxon>Aquificia</taxon>
        <taxon>Desulfurobacteriales</taxon>
        <taxon>Desulfurobacteriaceae</taxon>
        <taxon>Desulfurobacterium</taxon>
    </lineage>
</organism>
<evidence type="ECO:0000256" key="6">
    <source>
        <dbReference type="SAM" id="Coils"/>
    </source>
</evidence>
<evidence type="ECO:0000256" key="4">
    <source>
        <dbReference type="ARBA" id="ARBA00022806"/>
    </source>
</evidence>
<dbReference type="OrthoDB" id="9757917at2"/>
<keyword evidence="4" id="KW-0347">Helicase</keyword>
<gene>
    <name evidence="9" type="ORF">BLW93_01800</name>
</gene>
<keyword evidence="2" id="KW-0547">Nucleotide-binding</keyword>
<feature type="coiled-coil region" evidence="6">
    <location>
        <begin position="540"/>
        <end position="606"/>
    </location>
</feature>
<dbReference type="SUPFAM" id="SSF52540">
    <property type="entry name" value="P-loop containing nucleoside triphosphate hydrolases"/>
    <property type="match status" value="1"/>
</dbReference>
<reference evidence="9 10" key="1">
    <citation type="submission" date="2016-10" db="EMBL/GenBank/DDBJ databases">
        <title>Genome sequence of a sulfur-reducing bacterium Desulfurobacterium indicum K6013.</title>
        <authorList>
            <person name="Cao J."/>
            <person name="Shao Z."/>
            <person name="Alain K."/>
            <person name="Jebbar M."/>
        </authorList>
    </citation>
    <scope>NUCLEOTIDE SEQUENCE [LARGE SCALE GENOMIC DNA]</scope>
    <source>
        <strain evidence="9 10">K6013</strain>
    </source>
</reference>
<sequence length="1032" mass="118939">MEYLELEKLHNLKIKAEGFDDYKRATLSSGIGIESNNRIKVEGNKLTIFIPDELKKTLNEGSQIYLGFPVLKRKRNGEETYLPLFIIKKDADKEIEKIEIDTESFSDFFVAKPVLVRALNFEPQEIDELTKKPLLSLLKDFLSLSGMRTSDADTFEGVYKEFKNWLGGKIKKSTYELASFDFVITTDKTRDFEYFEGQKVETILKDLVSDFPQPKENSAAHRYFFGEQTVGFDKYNEPSSVPWFGTFHKFELSRGQALLLQKKAEGENLIAVQGPPGTGKTTVLMAIIASTLVERAISIVKDEKDFSALILVASTANKAVENAAREFELTQTDGKKEIPKEFKEIPLYAEGYGFYFVGGKKKNIQKSLERVENLAERLKKDQFNGEEYENTKRELLKLYSSLDKTAETLKFLIEKIEEIRKLEQHLDEVETRLNEISKRPSAFSNLVNEDLKDLEENIEKTRRWLEDLNSIGFDFKNLPLLMNKDFIKSVIELEQYLQKRNIVDRIMDLFLKREKKEIEKFLIKNQKVLNVLGVNFELDAKKALQNLKKLKNLHLEAKRLLEEKPDDIYLNNLPVIEQIVDLRREKLELTEKLTIKKDQIEETLKEKGLNLQLNASELINGQFNGQLDFLKLWKLLTVETNRKLFVLASRFLYLEALRQKEDILKALDAFKLLMGNKDDVSKGREIVKDLGIEKFYRYLSLVYPVHFSSLHSAPYIFEKVKDLLKKEFYKPIHILYVDEAAMALPHLSYPSVYFSEKVISVGDPLQLEPVVAVPEDEIERFHKTFYNDNIEFINRYSPARTSTYHRTARCETGDYDDFGEACFLDAHRRCQEPIAKLFKVVAGYERLEIATPSLKGKDLERLNKVGGSHLVFVDVLKGKSTEKNTNLIEAKVVKCLVEELINTGYSNDKIIVITPFVKQEKLLQKELKGLLESKKIGTVHKFQGQEAPVVIMSTVVQKNDSTTFIDAKPNLLNVAISRAKHLFIMVGNSKRLKDTNYFGKALEFIRDNGRFIQVEGESKMKGIFLIDKDKVN</sequence>
<dbReference type="RefSeq" id="WP_076712407.1">
    <property type="nucleotide sequence ID" value="NZ_MOEN01000004.1"/>
</dbReference>
<dbReference type="GO" id="GO:0005524">
    <property type="term" value="F:ATP binding"/>
    <property type="evidence" value="ECO:0007669"/>
    <property type="project" value="UniProtKB-KW"/>
</dbReference>
<proteinExistence type="inferred from homology"/>
<feature type="domain" description="DNA2/NAM7 helicase-like C-terminal" evidence="8">
    <location>
        <begin position="822"/>
        <end position="990"/>
    </location>
</feature>
<feature type="coiled-coil region" evidence="6">
    <location>
        <begin position="361"/>
        <end position="471"/>
    </location>
</feature>
<evidence type="ECO:0000256" key="3">
    <source>
        <dbReference type="ARBA" id="ARBA00022801"/>
    </source>
</evidence>
<dbReference type="InterPro" id="IPR050534">
    <property type="entry name" value="Coronavir_polyprotein_1ab"/>
</dbReference>
<dbReference type="InterPro" id="IPR047187">
    <property type="entry name" value="SF1_C_Upf1"/>
</dbReference>
<dbReference type="Gene3D" id="3.40.50.300">
    <property type="entry name" value="P-loop containing nucleotide triphosphate hydrolases"/>
    <property type="match status" value="3"/>
</dbReference>
<dbReference type="AlphaFoldDB" id="A0A1R1MMM7"/>
<evidence type="ECO:0008006" key="11">
    <source>
        <dbReference type="Google" id="ProtNLM"/>
    </source>
</evidence>
<evidence type="ECO:0000256" key="2">
    <source>
        <dbReference type="ARBA" id="ARBA00022741"/>
    </source>
</evidence>
<evidence type="ECO:0000259" key="8">
    <source>
        <dbReference type="Pfam" id="PF13087"/>
    </source>
</evidence>
<dbReference type="PANTHER" id="PTHR43788">
    <property type="entry name" value="DNA2/NAM7 HELICASE FAMILY MEMBER"/>
    <property type="match status" value="1"/>
</dbReference>
<evidence type="ECO:0000313" key="10">
    <source>
        <dbReference type="Proteomes" id="UP000187408"/>
    </source>
</evidence>
<comment type="caution">
    <text evidence="9">The sequence shown here is derived from an EMBL/GenBank/DDBJ whole genome shotgun (WGS) entry which is preliminary data.</text>
</comment>
<dbReference type="PANTHER" id="PTHR43788:SF8">
    <property type="entry name" value="DNA-BINDING PROTEIN SMUBP-2"/>
    <property type="match status" value="1"/>
</dbReference>
<feature type="domain" description="DNA2/NAM7 helicase helicase" evidence="7">
    <location>
        <begin position="255"/>
        <end position="460"/>
    </location>
</feature>
<dbReference type="GO" id="GO:0016787">
    <property type="term" value="F:hydrolase activity"/>
    <property type="evidence" value="ECO:0007669"/>
    <property type="project" value="UniProtKB-KW"/>
</dbReference>
<dbReference type="Proteomes" id="UP000187408">
    <property type="component" value="Unassembled WGS sequence"/>
</dbReference>
<dbReference type="Pfam" id="PF13087">
    <property type="entry name" value="AAA_12"/>
    <property type="match status" value="1"/>
</dbReference>
<evidence type="ECO:0000259" key="7">
    <source>
        <dbReference type="Pfam" id="PF13086"/>
    </source>
</evidence>
<keyword evidence="6" id="KW-0175">Coiled coil</keyword>
<evidence type="ECO:0000256" key="1">
    <source>
        <dbReference type="ARBA" id="ARBA00007913"/>
    </source>
</evidence>
<dbReference type="EMBL" id="MOEN01000004">
    <property type="protein sequence ID" value="OMH41078.1"/>
    <property type="molecule type" value="Genomic_DNA"/>
</dbReference>
<dbReference type="Pfam" id="PF13086">
    <property type="entry name" value="AAA_11"/>
    <property type="match status" value="1"/>
</dbReference>
<comment type="similarity">
    <text evidence="1">Belongs to the DNA2/NAM7 helicase family.</text>
</comment>
<dbReference type="STRING" id="1914305.BLW93_01800"/>